<accession>A0AAW9V9N4</accession>
<proteinExistence type="predicted"/>
<dbReference type="InterPro" id="IPR015947">
    <property type="entry name" value="PUA-like_sf"/>
</dbReference>
<protein>
    <submittedName>
        <fullName evidence="2">DUF3850 domain-containing protein</fullName>
    </submittedName>
</protein>
<feature type="domain" description="DUF3850" evidence="1">
    <location>
        <begin position="6"/>
        <end position="72"/>
    </location>
</feature>
<dbReference type="Gene3D" id="2.30.130.30">
    <property type="entry name" value="Hypothetical protein"/>
    <property type="match status" value="1"/>
</dbReference>
<name>A0AAW9V9N4_9GAMM</name>
<evidence type="ECO:0000259" key="1">
    <source>
        <dbReference type="Pfam" id="PF12961"/>
    </source>
</evidence>
<comment type="caution">
    <text evidence="2">The sequence shown here is derived from an EMBL/GenBank/DDBJ whole genome shotgun (WGS) entry which is preliminary data.</text>
</comment>
<dbReference type="EMBL" id="WLUB01000024">
    <property type="protein sequence ID" value="MTC34335.1"/>
    <property type="molecule type" value="Genomic_DNA"/>
</dbReference>
<gene>
    <name evidence="2" type="ORF">GKR67_06880</name>
</gene>
<organism evidence="2 3">
    <name type="scientific">Providencia alcalifaciens</name>
    <dbReference type="NCBI Taxonomy" id="126385"/>
    <lineage>
        <taxon>Bacteria</taxon>
        <taxon>Pseudomonadati</taxon>
        <taxon>Pseudomonadota</taxon>
        <taxon>Gammaproteobacteria</taxon>
        <taxon>Enterobacterales</taxon>
        <taxon>Morganellaceae</taxon>
        <taxon>Providencia</taxon>
    </lineage>
</organism>
<reference evidence="2 3" key="1">
    <citation type="submission" date="2019-10" db="EMBL/GenBank/DDBJ databases">
        <title>Comparative genomic analysis of Providencia.</title>
        <authorList>
            <person name="Yuan C."/>
            <person name="Wei Y."/>
            <person name="Yin Z."/>
        </authorList>
    </citation>
    <scope>NUCLEOTIDE SEQUENCE [LARGE SCALE GENOMIC DNA]</scope>
    <source>
        <strain evidence="3">wls1934</strain>
    </source>
</reference>
<dbReference type="SUPFAM" id="SSF88697">
    <property type="entry name" value="PUA domain-like"/>
    <property type="match status" value="1"/>
</dbReference>
<evidence type="ECO:0000313" key="2">
    <source>
        <dbReference type="EMBL" id="MTC34335.1"/>
    </source>
</evidence>
<dbReference type="AlphaFoldDB" id="A0AAW9V9N4"/>
<dbReference type="Proteomes" id="UP000449944">
    <property type="component" value="Unassembled WGS sequence"/>
</dbReference>
<evidence type="ECO:0000313" key="3">
    <source>
        <dbReference type="Proteomes" id="UP000449944"/>
    </source>
</evidence>
<dbReference type="Pfam" id="PF12961">
    <property type="entry name" value="DUF3850"/>
    <property type="match status" value="1"/>
</dbReference>
<sequence>MTVKRIHELKLTPRYFRLVQDGLKTAEFRRADRDFQVGDELFLREFNSINKPYASYTGNAISCLITDITKINDVYPELKALPEFVMISFSIIRIEDNFRG</sequence>
<dbReference type="InterPro" id="IPR039440">
    <property type="entry name" value="DUF3850"/>
</dbReference>